<evidence type="ECO:0000313" key="2">
    <source>
        <dbReference type="EnsemblMetazoa" id="GPAI010248-PA"/>
    </source>
</evidence>
<organism evidence="2 3">
    <name type="scientific">Glossina pallidipes</name>
    <name type="common">Tsetse fly</name>
    <dbReference type="NCBI Taxonomy" id="7398"/>
    <lineage>
        <taxon>Eukaryota</taxon>
        <taxon>Metazoa</taxon>
        <taxon>Ecdysozoa</taxon>
        <taxon>Arthropoda</taxon>
        <taxon>Hexapoda</taxon>
        <taxon>Insecta</taxon>
        <taxon>Pterygota</taxon>
        <taxon>Neoptera</taxon>
        <taxon>Endopterygota</taxon>
        <taxon>Diptera</taxon>
        <taxon>Brachycera</taxon>
        <taxon>Muscomorpha</taxon>
        <taxon>Hippoboscoidea</taxon>
        <taxon>Glossinidae</taxon>
        <taxon>Glossina</taxon>
    </lineage>
</organism>
<feature type="transmembrane region" description="Helical" evidence="1">
    <location>
        <begin position="44"/>
        <end position="62"/>
    </location>
</feature>
<keyword evidence="1" id="KW-1133">Transmembrane helix</keyword>
<sequence>MDNNINNKKIKSAKMLAKRNFENSICDSFNTCSSIVKKTRLRRLQSSINFLLVLNGLLYYTIPTRLVQIVQIRTLDGRRHKDVVQKYK</sequence>
<dbReference type="Proteomes" id="UP000092445">
    <property type="component" value="Unassembled WGS sequence"/>
</dbReference>
<accession>A0A1A9ZC68</accession>
<name>A0A1A9ZC68_GLOPL</name>
<keyword evidence="1" id="KW-0812">Transmembrane</keyword>
<dbReference type="AlphaFoldDB" id="A0A1A9ZC68"/>
<reference evidence="2" key="2">
    <citation type="submission" date="2020-05" db="UniProtKB">
        <authorList>
            <consortium name="EnsemblMetazoa"/>
        </authorList>
    </citation>
    <scope>IDENTIFICATION</scope>
    <source>
        <strain evidence="2">IAEA</strain>
    </source>
</reference>
<keyword evidence="1" id="KW-0472">Membrane</keyword>
<dbReference type="EnsemblMetazoa" id="GPAI010248-RA">
    <property type="protein sequence ID" value="GPAI010248-PA"/>
    <property type="gene ID" value="GPAI010248"/>
</dbReference>
<proteinExistence type="predicted"/>
<protein>
    <submittedName>
        <fullName evidence="2">Uncharacterized protein</fullName>
    </submittedName>
</protein>
<dbReference type="VEuPathDB" id="VectorBase:GPAI010248"/>
<evidence type="ECO:0000313" key="3">
    <source>
        <dbReference type="Proteomes" id="UP000092445"/>
    </source>
</evidence>
<reference evidence="3" key="1">
    <citation type="submission" date="2014-03" db="EMBL/GenBank/DDBJ databases">
        <authorList>
            <person name="Aksoy S."/>
            <person name="Warren W."/>
            <person name="Wilson R.K."/>
        </authorList>
    </citation>
    <scope>NUCLEOTIDE SEQUENCE [LARGE SCALE GENOMIC DNA]</scope>
    <source>
        <strain evidence="3">IAEA</strain>
    </source>
</reference>
<evidence type="ECO:0000256" key="1">
    <source>
        <dbReference type="SAM" id="Phobius"/>
    </source>
</evidence>
<keyword evidence="3" id="KW-1185">Reference proteome</keyword>